<dbReference type="PROSITE" id="PS00933">
    <property type="entry name" value="FGGY_KINASES_1"/>
    <property type="match status" value="1"/>
</dbReference>
<dbReference type="EC" id="2.7.1.17" evidence="8"/>
<evidence type="ECO:0000256" key="5">
    <source>
        <dbReference type="RuleBase" id="RU003733"/>
    </source>
</evidence>
<evidence type="ECO:0000259" key="6">
    <source>
        <dbReference type="Pfam" id="PF00370"/>
    </source>
</evidence>
<dbReference type="RefSeq" id="WP_033502470.1">
    <property type="nucleotide sequence ID" value="NZ_CP062939.1"/>
</dbReference>
<dbReference type="GO" id="GO:0042732">
    <property type="term" value="P:D-xylose metabolic process"/>
    <property type="evidence" value="ECO:0007669"/>
    <property type="project" value="UniProtKB-KW"/>
</dbReference>
<dbReference type="GO" id="GO:0004856">
    <property type="term" value="F:D-xylulokinase activity"/>
    <property type="evidence" value="ECO:0007669"/>
    <property type="project" value="UniProtKB-EC"/>
</dbReference>
<evidence type="ECO:0000256" key="1">
    <source>
        <dbReference type="ARBA" id="ARBA00009156"/>
    </source>
</evidence>
<evidence type="ECO:0000256" key="2">
    <source>
        <dbReference type="ARBA" id="ARBA00022629"/>
    </source>
</evidence>
<dbReference type="EMBL" id="JGZR01000007">
    <property type="protein sequence ID" value="KFJ03017.1"/>
    <property type="molecule type" value="Genomic_DNA"/>
</dbReference>
<dbReference type="CDD" id="cd07805">
    <property type="entry name" value="ASKHA_NBD_FGGY_CvXK-like"/>
    <property type="match status" value="1"/>
</dbReference>
<dbReference type="PANTHER" id="PTHR43095:SF5">
    <property type="entry name" value="XYLULOSE KINASE"/>
    <property type="match status" value="1"/>
</dbReference>
<dbReference type="Pfam" id="PF00370">
    <property type="entry name" value="FGGY_N"/>
    <property type="match status" value="1"/>
</dbReference>
<dbReference type="PIRSF" id="PIRSF000538">
    <property type="entry name" value="GlpK"/>
    <property type="match status" value="1"/>
</dbReference>
<dbReference type="PROSITE" id="PS00445">
    <property type="entry name" value="FGGY_KINASES_2"/>
    <property type="match status" value="1"/>
</dbReference>
<keyword evidence="4 5" id="KW-0418">Kinase</keyword>
<gene>
    <name evidence="8" type="ORF">BISU_0944</name>
</gene>
<dbReference type="Gene3D" id="3.30.420.40">
    <property type="match status" value="2"/>
</dbReference>
<keyword evidence="3 5" id="KW-0808">Transferase</keyword>
<dbReference type="InterPro" id="IPR018483">
    <property type="entry name" value="Carb_kinase_FGGY_CS"/>
</dbReference>
<comment type="similarity">
    <text evidence="1 5">Belongs to the FGGY kinase family.</text>
</comment>
<dbReference type="InterPro" id="IPR050406">
    <property type="entry name" value="FGGY_Carb_Kinase"/>
</dbReference>
<protein>
    <submittedName>
        <fullName evidence="8">Carbohydrate kinase, FGGY</fullName>
        <ecNumber evidence="8">2.7.1.17</ecNumber>
    </submittedName>
</protein>
<dbReference type="InterPro" id="IPR018485">
    <property type="entry name" value="FGGY_C"/>
</dbReference>
<dbReference type="STRING" id="77635.BISU_0944"/>
<dbReference type="InterPro" id="IPR018484">
    <property type="entry name" value="FGGY_N"/>
</dbReference>
<sequence>MSYVATFDAGTTAVKAALTDDDGGIVASCSSDAMPLFTGDGHQEQDPRDWWRAFLQAAHAMLAQAAQSVPEFDPADILGIIMSGQMQDVIALDEQLNPVRRAVLYSDGRADCEARELAEIVGDATFHNLTGNQLEGSLPLPKLMWLKRHEPQNFAKTRHILFDAKDYLIARLTEALVADVVASSTVGAMDIRQRAWSSSLIDAAGMDESLFPALHNPENRVGEVTNQAAELTGFTPGTPVFAGIGDAGATTLASGVTKPGEYNINIGTSGWIATVSPEPITDRAGVANLACTTAGGTRNNVSSGVSSGVINGVPFLNAGNVHRWITSVFAGNRDDQGHHDQDCDGEGTSCGVDYGRMGAMLARSTPGSNGVLCLPYLSGERFPVMNASIRGAYVGLSSDTTAADMARAALEGVAFSIRQGLETFDAAASEITLIGGGAREHVWCQIMADVLGHPIEVFRNADVMPAAALSFLVHYALGRFTSLDEVTARLRACRDSVSYEPDAATVRLYDTAYNRYRALYPAINGLG</sequence>
<feature type="domain" description="Carbohydrate kinase FGGY N-terminal" evidence="6">
    <location>
        <begin position="3"/>
        <end position="252"/>
    </location>
</feature>
<accession>A0A087E5G6</accession>
<keyword evidence="9" id="KW-1185">Reference proteome</keyword>
<evidence type="ECO:0000313" key="9">
    <source>
        <dbReference type="Proteomes" id="UP000029055"/>
    </source>
</evidence>
<dbReference type="InterPro" id="IPR000577">
    <property type="entry name" value="Carb_kinase_FGGY"/>
</dbReference>
<name>A0A087E5G6_9BIFI</name>
<dbReference type="Pfam" id="PF02782">
    <property type="entry name" value="FGGY_C"/>
    <property type="match status" value="1"/>
</dbReference>
<dbReference type="OrthoDB" id="9805576at2"/>
<comment type="caution">
    <text evidence="8">The sequence shown here is derived from an EMBL/GenBank/DDBJ whole genome shotgun (WGS) entry which is preliminary data.</text>
</comment>
<dbReference type="Proteomes" id="UP000029055">
    <property type="component" value="Unassembled WGS sequence"/>
</dbReference>
<evidence type="ECO:0000256" key="3">
    <source>
        <dbReference type="ARBA" id="ARBA00022679"/>
    </source>
</evidence>
<dbReference type="AlphaFoldDB" id="A0A087E5G6"/>
<evidence type="ECO:0000256" key="4">
    <source>
        <dbReference type="ARBA" id="ARBA00022777"/>
    </source>
</evidence>
<organism evidence="8 9">
    <name type="scientific">Bifidobacterium subtile</name>
    <dbReference type="NCBI Taxonomy" id="77635"/>
    <lineage>
        <taxon>Bacteria</taxon>
        <taxon>Bacillati</taxon>
        <taxon>Actinomycetota</taxon>
        <taxon>Actinomycetes</taxon>
        <taxon>Bifidobacteriales</taxon>
        <taxon>Bifidobacteriaceae</taxon>
        <taxon>Bifidobacterium</taxon>
    </lineage>
</organism>
<proteinExistence type="inferred from homology"/>
<reference evidence="8 9" key="1">
    <citation type="submission" date="2014-03" db="EMBL/GenBank/DDBJ databases">
        <title>Genomics of Bifidobacteria.</title>
        <authorList>
            <person name="Ventura M."/>
            <person name="Milani C."/>
            <person name="Lugli G.A."/>
        </authorList>
    </citation>
    <scope>NUCLEOTIDE SEQUENCE [LARGE SCALE GENOMIC DNA]</scope>
    <source>
        <strain evidence="8 9">LMG 11597</strain>
    </source>
</reference>
<keyword evidence="2" id="KW-0119">Carbohydrate metabolism</keyword>
<dbReference type="eggNOG" id="COG1070">
    <property type="taxonomic scope" value="Bacteria"/>
</dbReference>
<evidence type="ECO:0000313" key="8">
    <source>
        <dbReference type="EMBL" id="KFJ03017.1"/>
    </source>
</evidence>
<feature type="domain" description="Carbohydrate kinase FGGY C-terminal" evidence="7">
    <location>
        <begin position="263"/>
        <end position="461"/>
    </location>
</feature>
<keyword evidence="2" id="KW-0859">Xylose metabolism</keyword>
<evidence type="ECO:0000259" key="7">
    <source>
        <dbReference type="Pfam" id="PF02782"/>
    </source>
</evidence>
<dbReference type="SUPFAM" id="SSF53067">
    <property type="entry name" value="Actin-like ATPase domain"/>
    <property type="match status" value="2"/>
</dbReference>
<dbReference type="InterPro" id="IPR043129">
    <property type="entry name" value="ATPase_NBD"/>
</dbReference>
<dbReference type="PANTHER" id="PTHR43095">
    <property type="entry name" value="SUGAR KINASE"/>
    <property type="match status" value="1"/>
</dbReference>